<protein>
    <recommendedName>
        <fullName evidence="2">MADF domain-containing protein</fullName>
    </recommendedName>
</protein>
<evidence type="ECO:0000256" key="1">
    <source>
        <dbReference type="SAM" id="MobiDB-lite"/>
    </source>
</evidence>
<feature type="compositionally biased region" description="Low complexity" evidence="1">
    <location>
        <begin position="240"/>
        <end position="250"/>
    </location>
</feature>
<sequence length="868" mass="99261">MALFAIIHMLPPTAKGKTFTSRPSLEQLFERLVQFCKIAEPLEEITSKKQGHQRYLIAIGANKAAVHDYKVSLDGKFLETGTSCVQSDQEKLTDFGNESINSAGFDDISNDFNPERAADTINYQLNISVKTRPVNDRVTDDLSEKENTFLTTHENIMIANQESLIQDAVKIKDKQRKPASVFNFSSDKDNTIENTSPQQGLSNVKKNYTSVTKNKYDLEKNLDNTSDSGSEFDPNEEESTFSSSDNIMSSDDSETIERNQLLKQERENWKGRPKKGRKTKYPGQTFKIRKQLKNSNKTHYTVKGKLVKGKEFTDFNCNCSLKCTERLPINVRQNFFEKFWALGSYETQTTFIAATVKQEGVKRKRNLASVKRSFTRTYKFNDAIVCRNMFIKTLQISTKRVDTALKKFYLGNIQDGRGKFGCVNKQLPEDTKAKVITHIASFPTYVSHYCRNSTESRFLPMDLTLNKMYELYKAEPSNPKVAFSTYKKMFYLNFNLRRKPPIKDTCNHCDKFVTKLKNSNNEVTLEIKALHDQHLDEAKQARVMLKSDLLLAAENGKVETLTYDMEKVLGLPKLPTNIIYYKRQLSIYNEGIYKGSNNESYCFVWKEGIAGRGAQEVGSCLKFMIDKYVAPEVEHLILWSDSCGGQNRNIKIVLFLKTVLESHQSLKSICFKYLVPGHSYLPNDSDFGKIERALKNQLRVYTLQEFKNIVLSCSKKRKFVVHEMEKEEFLSTEDLEKLITNRKTDTKGEESIRRWKSLRDRFTRELKKENLPSGSGAKNHPTWDLLTNLDFLRDHVAPRSTSGNMNPEVVSERPETEEETMEEATGQLEFEETCESPSYSSSGLSTPSTSGTQKKKKNKTGGGKPSIY</sequence>
<feature type="compositionally biased region" description="Polar residues" evidence="1">
    <location>
        <begin position="192"/>
        <end position="205"/>
    </location>
</feature>
<dbReference type="PANTHER" id="PTHR10773">
    <property type="entry name" value="DNA-DIRECTED RNA POLYMERASES I, II, AND III SUBUNIT RPABC2"/>
    <property type="match status" value="1"/>
</dbReference>
<dbReference type="Proteomes" id="UP001154078">
    <property type="component" value="Chromosome 8"/>
</dbReference>
<gene>
    <name evidence="3" type="ORF">MELIAE_LOCUS11945</name>
</gene>
<name>A0A9P0BCZ0_BRAAE</name>
<dbReference type="PANTHER" id="PTHR10773:SF19">
    <property type="match status" value="1"/>
</dbReference>
<feature type="domain" description="MADF" evidence="2">
    <location>
        <begin position="736"/>
        <end position="792"/>
    </location>
</feature>
<feature type="region of interest" description="Disordered" evidence="1">
    <location>
        <begin position="797"/>
        <end position="868"/>
    </location>
</feature>
<evidence type="ECO:0000259" key="2">
    <source>
        <dbReference type="Pfam" id="PF10545"/>
    </source>
</evidence>
<accession>A0A9P0BCZ0</accession>
<dbReference type="Pfam" id="PF10545">
    <property type="entry name" value="MADF_DNA_bdg"/>
    <property type="match status" value="1"/>
</dbReference>
<proteinExistence type="predicted"/>
<reference evidence="3" key="1">
    <citation type="submission" date="2021-12" db="EMBL/GenBank/DDBJ databases">
        <authorList>
            <person name="King R."/>
        </authorList>
    </citation>
    <scope>NUCLEOTIDE SEQUENCE</scope>
</reference>
<dbReference type="OrthoDB" id="6771654at2759"/>
<feature type="compositionally biased region" description="Low complexity" evidence="1">
    <location>
        <begin position="836"/>
        <end position="852"/>
    </location>
</feature>
<dbReference type="EMBL" id="OV121139">
    <property type="protein sequence ID" value="CAH0562935.1"/>
    <property type="molecule type" value="Genomic_DNA"/>
</dbReference>
<evidence type="ECO:0000313" key="3">
    <source>
        <dbReference type="EMBL" id="CAH0562935.1"/>
    </source>
</evidence>
<evidence type="ECO:0000313" key="4">
    <source>
        <dbReference type="Proteomes" id="UP001154078"/>
    </source>
</evidence>
<dbReference type="AlphaFoldDB" id="A0A9P0BCZ0"/>
<keyword evidence="4" id="KW-1185">Reference proteome</keyword>
<feature type="region of interest" description="Disordered" evidence="1">
    <location>
        <begin position="181"/>
        <end position="205"/>
    </location>
</feature>
<dbReference type="InterPro" id="IPR006578">
    <property type="entry name" value="MADF-dom"/>
</dbReference>
<organism evidence="3 4">
    <name type="scientific">Brassicogethes aeneus</name>
    <name type="common">Rape pollen beetle</name>
    <name type="synonym">Meligethes aeneus</name>
    <dbReference type="NCBI Taxonomy" id="1431903"/>
    <lineage>
        <taxon>Eukaryota</taxon>
        <taxon>Metazoa</taxon>
        <taxon>Ecdysozoa</taxon>
        <taxon>Arthropoda</taxon>
        <taxon>Hexapoda</taxon>
        <taxon>Insecta</taxon>
        <taxon>Pterygota</taxon>
        <taxon>Neoptera</taxon>
        <taxon>Endopterygota</taxon>
        <taxon>Coleoptera</taxon>
        <taxon>Polyphaga</taxon>
        <taxon>Cucujiformia</taxon>
        <taxon>Nitidulidae</taxon>
        <taxon>Meligethinae</taxon>
        <taxon>Brassicogethes</taxon>
    </lineage>
</organism>
<feature type="region of interest" description="Disordered" evidence="1">
    <location>
        <begin position="220"/>
        <end position="253"/>
    </location>
</feature>